<name>A0A2I0XHP8_9ASPA</name>
<evidence type="ECO:0000313" key="2">
    <source>
        <dbReference type="Proteomes" id="UP000233837"/>
    </source>
</evidence>
<dbReference type="AlphaFoldDB" id="A0A2I0XHP8"/>
<reference evidence="1 2" key="2">
    <citation type="journal article" date="2017" name="Nature">
        <title>The Apostasia genome and the evolution of orchids.</title>
        <authorList>
            <person name="Zhang G.Q."/>
            <person name="Liu K.W."/>
            <person name="Li Z."/>
            <person name="Lohaus R."/>
            <person name="Hsiao Y.Y."/>
            <person name="Niu S.C."/>
            <person name="Wang J.Y."/>
            <person name="Lin Y.C."/>
            <person name="Xu Q."/>
            <person name="Chen L.J."/>
            <person name="Yoshida K."/>
            <person name="Fujiwara S."/>
            <person name="Wang Z.W."/>
            <person name="Zhang Y.Q."/>
            <person name="Mitsuda N."/>
            <person name="Wang M."/>
            <person name="Liu G.H."/>
            <person name="Pecoraro L."/>
            <person name="Huang H.X."/>
            <person name="Xiao X.J."/>
            <person name="Lin M."/>
            <person name="Wu X.Y."/>
            <person name="Wu W.L."/>
            <person name="Chen Y.Y."/>
            <person name="Chang S.B."/>
            <person name="Sakamoto S."/>
            <person name="Ohme-Takagi M."/>
            <person name="Yagi M."/>
            <person name="Zeng S.J."/>
            <person name="Shen C.Y."/>
            <person name="Yeh C.M."/>
            <person name="Luo Y.B."/>
            <person name="Tsai W.C."/>
            <person name="Van de Peer Y."/>
            <person name="Liu Z.J."/>
        </authorList>
    </citation>
    <scope>NUCLEOTIDE SEQUENCE [LARGE SCALE GENOMIC DNA]</scope>
    <source>
        <tissue evidence="1">The whole plant</tissue>
    </source>
</reference>
<sequence length="133" mass="14637">MKKHPLINKQHLFDKNPIAIALKVNDCEQEKVYVDDSSQDNIVPCNGDQMVEPQVEDVSNPWLTDLVVLNDGSNASSTCMDLVCAGGEGICKLIPSPTDLDIVKESNLELCQENIEVINDFSSDLETGYLKGK</sequence>
<accession>A0A2I0XHP8</accession>
<gene>
    <name evidence="1" type="ORF">MA16_Dca008531</name>
</gene>
<proteinExistence type="predicted"/>
<evidence type="ECO:0000313" key="1">
    <source>
        <dbReference type="EMBL" id="PKU87435.1"/>
    </source>
</evidence>
<dbReference type="EMBL" id="KZ501875">
    <property type="protein sequence ID" value="PKU87435.1"/>
    <property type="molecule type" value="Genomic_DNA"/>
</dbReference>
<protein>
    <submittedName>
        <fullName evidence="1">Uncharacterized protein</fullName>
    </submittedName>
</protein>
<dbReference type="Proteomes" id="UP000233837">
    <property type="component" value="Unassembled WGS sequence"/>
</dbReference>
<reference evidence="1 2" key="1">
    <citation type="journal article" date="2016" name="Sci. Rep.">
        <title>The Dendrobium catenatum Lindl. genome sequence provides insights into polysaccharide synthase, floral development and adaptive evolution.</title>
        <authorList>
            <person name="Zhang G.Q."/>
            <person name="Xu Q."/>
            <person name="Bian C."/>
            <person name="Tsai W.C."/>
            <person name="Yeh C.M."/>
            <person name="Liu K.W."/>
            <person name="Yoshida K."/>
            <person name="Zhang L.S."/>
            <person name="Chang S.B."/>
            <person name="Chen F."/>
            <person name="Shi Y."/>
            <person name="Su Y.Y."/>
            <person name="Zhang Y.Q."/>
            <person name="Chen L.J."/>
            <person name="Yin Y."/>
            <person name="Lin M."/>
            <person name="Huang H."/>
            <person name="Deng H."/>
            <person name="Wang Z.W."/>
            <person name="Zhu S.L."/>
            <person name="Zhao X."/>
            <person name="Deng C."/>
            <person name="Niu S.C."/>
            <person name="Huang J."/>
            <person name="Wang M."/>
            <person name="Liu G.H."/>
            <person name="Yang H.J."/>
            <person name="Xiao X.J."/>
            <person name="Hsiao Y.Y."/>
            <person name="Wu W.L."/>
            <person name="Chen Y.Y."/>
            <person name="Mitsuda N."/>
            <person name="Ohme-Takagi M."/>
            <person name="Luo Y.B."/>
            <person name="Van de Peer Y."/>
            <person name="Liu Z.J."/>
        </authorList>
    </citation>
    <scope>NUCLEOTIDE SEQUENCE [LARGE SCALE GENOMIC DNA]</scope>
    <source>
        <tissue evidence="1">The whole plant</tissue>
    </source>
</reference>
<organism evidence="1 2">
    <name type="scientific">Dendrobium catenatum</name>
    <dbReference type="NCBI Taxonomy" id="906689"/>
    <lineage>
        <taxon>Eukaryota</taxon>
        <taxon>Viridiplantae</taxon>
        <taxon>Streptophyta</taxon>
        <taxon>Embryophyta</taxon>
        <taxon>Tracheophyta</taxon>
        <taxon>Spermatophyta</taxon>
        <taxon>Magnoliopsida</taxon>
        <taxon>Liliopsida</taxon>
        <taxon>Asparagales</taxon>
        <taxon>Orchidaceae</taxon>
        <taxon>Epidendroideae</taxon>
        <taxon>Malaxideae</taxon>
        <taxon>Dendrobiinae</taxon>
        <taxon>Dendrobium</taxon>
    </lineage>
</organism>
<keyword evidence="2" id="KW-1185">Reference proteome</keyword>